<dbReference type="SUPFAM" id="SSF53300">
    <property type="entry name" value="vWA-like"/>
    <property type="match status" value="1"/>
</dbReference>
<comment type="caution">
    <text evidence="3">The sequence shown here is derived from an EMBL/GenBank/DDBJ whole genome shotgun (WGS) entry which is preliminary data.</text>
</comment>
<evidence type="ECO:0000259" key="2">
    <source>
        <dbReference type="PROSITE" id="PS50234"/>
    </source>
</evidence>
<proteinExistence type="predicted"/>
<evidence type="ECO:0000313" key="3">
    <source>
        <dbReference type="EMBL" id="GES75140.1"/>
    </source>
</evidence>
<dbReference type="Proteomes" id="UP000615446">
    <property type="component" value="Unassembled WGS sequence"/>
</dbReference>
<accession>A0A8H3QC30</accession>
<protein>
    <recommendedName>
        <fullName evidence="2">VWFA domain-containing protein</fullName>
    </recommendedName>
</protein>
<organism evidence="3 4">
    <name type="scientific">Rhizophagus clarus</name>
    <dbReference type="NCBI Taxonomy" id="94130"/>
    <lineage>
        <taxon>Eukaryota</taxon>
        <taxon>Fungi</taxon>
        <taxon>Fungi incertae sedis</taxon>
        <taxon>Mucoromycota</taxon>
        <taxon>Glomeromycotina</taxon>
        <taxon>Glomeromycetes</taxon>
        <taxon>Glomerales</taxon>
        <taxon>Glomeraceae</taxon>
        <taxon>Rhizophagus</taxon>
    </lineage>
</organism>
<dbReference type="InterPro" id="IPR027417">
    <property type="entry name" value="P-loop_NTPase"/>
</dbReference>
<sequence>MDLHSLKIFIIYGLKMGELLNPLDKAMTVAKERKNMRRKQEYKIIDDDVKVIEQMASIKLRAFESYFDKYIVQDNSNPLSQTSINDIDLKRIRTKYPGIENKIEEKIKIDSKYWKKLKKRYNLARIVIENMQKEINETEENNNEMTKSAITSFYDMFTDDETKSKKLLEKYKKFQQTQQSKVNWAFIFGNSDIKKAKQMTNNKSDIEFIRELLNYGLFEGYDNIKESIVNVFIEEYYKWKEDFPNKLQKISPNTRNNKQLEDNLKREYEKEMQETEKNMFEKICDEIESIYKDGSMQLDVLSVKESHFAPNYDIEVIYNIEVLQPNQLQITIYETSLKDDKFKIQENVLHIPCPILLSIMNQYGVAFRIDPQKYDFKRISQYDNKFFLVLYNKENRKIEIFFDTAQRLAQNFKSNSINPFKILSADENFLIAIDEPKGLLAIYNTKEVKLDVFAFNDNRSRLYARNANIQLLQSWYGNVIPNIKNFLFIKDTDDLCFVENNGRARIFNLVRLHFQPSVCDFPHNLVNVLSSPDGSCVVAFTREMLKNKPDEIDSITFTDNEEQQDYDNDIREINRVYVYFFKNFGGSPSKVIDLPSDFKSLESLQISCIDNRQTHLISLDLQNGYFNSLLVKITLEKTQFHFQKCMREQSPALQRTKLNNLINAYKLMFEKYSIDSCIDSKQDRPLSLKIVLDIDDDDIGEHDEKFEDYINEMFGNLKRSTKKPTSILKKFSISVITFQELDIGNWNFQKKFSSEYQLGEWIIHLCCLIPIQIAVTRNNIFLPLKDGLSSYLIDLEDDHHVDIIAKNISFGWYEGIFKHFSYKKVKVVSSMGEQSCGKSFMLNHLIGTTFEGSAMRCTEGVWMSLVNTQEYIYVALDFEGLNSLERNPQEDMFLTLFNTVVSNLILFKNQFTINRDISTMFQKFQDGAKLFESDQEIFQARLCIIIKDVPKADKSGIKKEFQLKLTQLVKEEGEDNFITRMYKGGLNITPWPVFNESAWFKKLLKIKQRLDKQETKYENARTFLQNTKVIMAKLKICDWSSLNENLIQIRVKMLKRLFPIAVSYGIEQRDPNIEYLVNHDSGEPINDQMINLCDILDFKNSTEIFPDSDILLYDERTSFERLSENLRHDFEKIVQPRRESSDDNEWFSNLSKFFEAIIERRKSRVQDWYEQNTAKFPHDNNDIVNGKYAMEQVISKLTLLWALCGLRCHQCGLKCVKNRDHKEDHECLTDHKCHFPCHFTEAHNDDDIPECSHKAGHEWKHVCDKMSHSCGEPCSLIDKRNCQKVCSKEIGHDDGDYHCPNKCIRPYEEQHDLHRCENSTCPIQCPIPDYDGICQVVIEPKKQEETYKGLVEETSITFKKYIQLSERLRCNKKIPPNEFEHIGKHTHKENGFHYCDAKCQFCEYYCTLPYGHAQDHDTKHGNMTQTEFAGEDNEFEYAGHKLRVGDRGIFVLCNLFCKDLGRHRHIDYCQNEENCKFENQNIQHINENVSPNPDQPKDFISHKLYWERTGFKDPYSAQDQQEFTKCDYECPDEKHKSGPTNVPPTKSFCELQFFHDPLIPKSEHPKDYGYVSIDGHHFNCEDPNNTFHIIFILDRSSSMYAKDKKPVPNHPIYDDLIKEHNNRIGAVYQAVYYFMETRINSAKTRQNKVSLAMYDKVSLILFNDKVNIPFENRDLTDPKDLLNIMLKHNVSGRTNYDLAIQKAGSLIETYFEPKKENIIIFLSDGECSTPKSQIRAICEKSKAKGSPLYLYTVLFGKDSRDNTLKEMANVAQSYHTANASSALKCQFNSAIDEINSIDHFNEVAASLRRHNPALLKKV</sequence>
<dbReference type="InterPro" id="IPR002035">
    <property type="entry name" value="VWF_A"/>
</dbReference>
<dbReference type="Gene3D" id="3.40.50.410">
    <property type="entry name" value="von Willebrand factor, type A domain"/>
    <property type="match status" value="1"/>
</dbReference>
<feature type="coiled-coil region" evidence="1">
    <location>
        <begin position="257"/>
        <end position="285"/>
    </location>
</feature>
<reference evidence="3" key="1">
    <citation type="submission" date="2019-10" db="EMBL/GenBank/DDBJ databases">
        <title>Conservation and host-specific expression of non-tandemly repeated heterogenous ribosome RNA gene in arbuscular mycorrhizal fungi.</title>
        <authorList>
            <person name="Maeda T."/>
            <person name="Kobayashi Y."/>
            <person name="Nakagawa T."/>
            <person name="Ezawa T."/>
            <person name="Yamaguchi K."/>
            <person name="Bino T."/>
            <person name="Nishimoto Y."/>
            <person name="Shigenobu S."/>
            <person name="Kawaguchi M."/>
        </authorList>
    </citation>
    <scope>NUCLEOTIDE SEQUENCE</scope>
    <source>
        <strain evidence="3">HR1</strain>
    </source>
</reference>
<feature type="domain" description="VWFA" evidence="2">
    <location>
        <begin position="1588"/>
        <end position="1794"/>
    </location>
</feature>
<dbReference type="PROSITE" id="PS50234">
    <property type="entry name" value="VWFA"/>
    <property type="match status" value="1"/>
</dbReference>
<keyword evidence="1" id="KW-0175">Coiled coil</keyword>
<dbReference type="InterPro" id="IPR036465">
    <property type="entry name" value="vWFA_dom_sf"/>
</dbReference>
<dbReference type="CDD" id="cd00198">
    <property type="entry name" value="vWFA"/>
    <property type="match status" value="1"/>
</dbReference>
<dbReference type="Gene3D" id="3.40.50.300">
    <property type="entry name" value="P-loop containing nucleotide triphosphate hydrolases"/>
    <property type="match status" value="1"/>
</dbReference>
<dbReference type="EMBL" id="BLAL01000013">
    <property type="protein sequence ID" value="GES75140.1"/>
    <property type="molecule type" value="Genomic_DNA"/>
</dbReference>
<evidence type="ECO:0000256" key="1">
    <source>
        <dbReference type="SAM" id="Coils"/>
    </source>
</evidence>
<dbReference type="SUPFAM" id="SSF52540">
    <property type="entry name" value="P-loop containing nucleoside triphosphate hydrolases"/>
    <property type="match status" value="1"/>
</dbReference>
<dbReference type="SMART" id="SM00327">
    <property type="entry name" value="VWA"/>
    <property type="match status" value="1"/>
</dbReference>
<feature type="coiled-coil region" evidence="1">
    <location>
        <begin position="121"/>
        <end position="148"/>
    </location>
</feature>
<dbReference type="OrthoDB" id="2414946at2759"/>
<dbReference type="PANTHER" id="PTHR22796:SF1">
    <property type="entry name" value="VWFA DOMAIN-CONTAINING PROTEIN"/>
    <property type="match status" value="1"/>
</dbReference>
<gene>
    <name evidence="3" type="ORF">RCL2_000259700</name>
</gene>
<dbReference type="Pfam" id="PF13519">
    <property type="entry name" value="VWA_2"/>
    <property type="match status" value="1"/>
</dbReference>
<name>A0A8H3QC30_9GLOM</name>
<dbReference type="PANTHER" id="PTHR22796">
    <property type="entry name" value="URG4-RELATED"/>
    <property type="match status" value="1"/>
</dbReference>
<evidence type="ECO:0000313" key="4">
    <source>
        <dbReference type="Proteomes" id="UP000615446"/>
    </source>
</evidence>